<proteinExistence type="predicted"/>
<dbReference type="PANTHER" id="PTHR46707">
    <property type="entry name" value="PROTEIN CBG07468"/>
    <property type="match status" value="1"/>
</dbReference>
<dbReference type="AlphaFoldDB" id="A0AAN4ZRJ0"/>
<dbReference type="SMART" id="SM00254">
    <property type="entry name" value="ShKT"/>
    <property type="match status" value="3"/>
</dbReference>
<keyword evidence="4" id="KW-1185">Reference proteome</keyword>
<evidence type="ECO:0000313" key="4">
    <source>
        <dbReference type="Proteomes" id="UP001328107"/>
    </source>
</evidence>
<feature type="domain" description="ShKT" evidence="2">
    <location>
        <begin position="18"/>
        <end position="58"/>
    </location>
</feature>
<feature type="chain" id="PRO_5042839836" description="ShKT domain-containing protein" evidence="1">
    <location>
        <begin position="18"/>
        <end position="245"/>
    </location>
</feature>
<evidence type="ECO:0000256" key="1">
    <source>
        <dbReference type="SAM" id="SignalP"/>
    </source>
</evidence>
<feature type="domain" description="ShKT" evidence="2">
    <location>
        <begin position="202"/>
        <end position="244"/>
    </location>
</feature>
<keyword evidence="1" id="KW-0732">Signal</keyword>
<dbReference type="InterPro" id="IPR003582">
    <property type="entry name" value="ShKT_dom"/>
</dbReference>
<protein>
    <recommendedName>
        <fullName evidence="2">ShKT domain-containing protein</fullName>
    </recommendedName>
</protein>
<comment type="caution">
    <text evidence="3">The sequence shown here is derived from an EMBL/GenBank/DDBJ whole genome shotgun (WGS) entry which is preliminary data.</text>
</comment>
<gene>
    <name evidence="3" type="ORF">PMAYCL1PPCAC_12655</name>
</gene>
<sequence>LLIPLLLLSSLIGGVFSQCGTVSESICKEWVAAGFCSSSLYSKVQIAASCGEACNMCECNGDANPQCPKWVADGFCTNDQYSKSFKRENCCESCATEIDPPPATDCAVVFNSLKNVGTLKPQAPKDSPKQILATVTRAYIKRGCSLTLTITNSTAGTTVVTTLAGEDTYESVPYRGTVKTKFLMLSRLLLLIPLFIVVVNGQCTAGRTDHFRCSIWVAAGFCNQTFYSDAQKQSYCGTACALCPT</sequence>
<dbReference type="PANTHER" id="PTHR46707:SF1">
    <property type="entry name" value="COEXPRESSED WITH POLYCYSTINS-RELATED"/>
    <property type="match status" value="1"/>
</dbReference>
<name>A0AAN4ZRJ0_9BILA</name>
<dbReference type="Pfam" id="PF01549">
    <property type="entry name" value="ShK"/>
    <property type="match status" value="3"/>
</dbReference>
<feature type="non-terminal residue" evidence="3">
    <location>
        <position position="1"/>
    </location>
</feature>
<feature type="non-terminal residue" evidence="3">
    <location>
        <position position="245"/>
    </location>
</feature>
<evidence type="ECO:0000313" key="3">
    <source>
        <dbReference type="EMBL" id="GMR42460.1"/>
    </source>
</evidence>
<feature type="domain" description="ShKT" evidence="2">
    <location>
        <begin position="59"/>
        <end position="95"/>
    </location>
</feature>
<reference evidence="4" key="1">
    <citation type="submission" date="2022-10" db="EMBL/GenBank/DDBJ databases">
        <title>Genome assembly of Pristionchus species.</title>
        <authorList>
            <person name="Yoshida K."/>
            <person name="Sommer R.J."/>
        </authorList>
    </citation>
    <scope>NUCLEOTIDE SEQUENCE [LARGE SCALE GENOMIC DNA]</scope>
    <source>
        <strain evidence="4">RS5460</strain>
    </source>
</reference>
<evidence type="ECO:0000259" key="2">
    <source>
        <dbReference type="SMART" id="SM00254"/>
    </source>
</evidence>
<feature type="signal peptide" evidence="1">
    <location>
        <begin position="1"/>
        <end position="17"/>
    </location>
</feature>
<organism evidence="3 4">
    <name type="scientific">Pristionchus mayeri</name>
    <dbReference type="NCBI Taxonomy" id="1317129"/>
    <lineage>
        <taxon>Eukaryota</taxon>
        <taxon>Metazoa</taxon>
        <taxon>Ecdysozoa</taxon>
        <taxon>Nematoda</taxon>
        <taxon>Chromadorea</taxon>
        <taxon>Rhabditida</taxon>
        <taxon>Rhabditina</taxon>
        <taxon>Diplogasteromorpha</taxon>
        <taxon>Diplogasteroidea</taxon>
        <taxon>Neodiplogasteridae</taxon>
        <taxon>Pristionchus</taxon>
    </lineage>
</organism>
<dbReference type="Proteomes" id="UP001328107">
    <property type="component" value="Unassembled WGS sequence"/>
</dbReference>
<accession>A0AAN4ZRJ0</accession>
<dbReference type="EMBL" id="BTRK01000003">
    <property type="protein sequence ID" value="GMR42460.1"/>
    <property type="molecule type" value="Genomic_DNA"/>
</dbReference>